<feature type="domain" description="Antistasin-like" evidence="4">
    <location>
        <begin position="407"/>
        <end position="433"/>
    </location>
</feature>
<evidence type="ECO:0000256" key="2">
    <source>
        <dbReference type="ARBA" id="ARBA00022900"/>
    </source>
</evidence>
<feature type="region of interest" description="Disordered" evidence="3">
    <location>
        <begin position="1"/>
        <end position="25"/>
    </location>
</feature>
<proteinExistence type="predicted"/>
<feature type="compositionally biased region" description="Polar residues" evidence="3">
    <location>
        <begin position="7"/>
        <end position="25"/>
    </location>
</feature>
<dbReference type="GO" id="GO:0004867">
    <property type="term" value="F:serine-type endopeptidase inhibitor activity"/>
    <property type="evidence" value="ECO:0007669"/>
    <property type="project" value="UniProtKB-KW"/>
</dbReference>
<dbReference type="PROSITE" id="PS51252">
    <property type="entry name" value="ANTISTASIN"/>
    <property type="match status" value="2"/>
</dbReference>
<reference evidence="5" key="1">
    <citation type="submission" date="2019-08" db="EMBL/GenBank/DDBJ databases">
        <title>The improved chromosome-level genome for the pearl oyster Pinctada fucata martensii using PacBio sequencing and Hi-C.</title>
        <authorList>
            <person name="Zheng Z."/>
        </authorList>
    </citation>
    <scope>NUCLEOTIDE SEQUENCE</scope>
    <source>
        <strain evidence="5">ZZ-2019</strain>
        <tissue evidence="5">Adductor muscle</tissue>
    </source>
</reference>
<accession>A0AA88Y0Q4</accession>
<name>A0AA88Y0Q4_PINIB</name>
<feature type="domain" description="Antistasin-like" evidence="4">
    <location>
        <begin position="360"/>
        <end position="385"/>
    </location>
</feature>
<dbReference type="Pfam" id="PF02822">
    <property type="entry name" value="Antistasin"/>
    <property type="match status" value="1"/>
</dbReference>
<evidence type="ECO:0000313" key="5">
    <source>
        <dbReference type="EMBL" id="KAK3095488.1"/>
    </source>
</evidence>
<comment type="caution">
    <text evidence="5">The sequence shown here is derived from an EMBL/GenBank/DDBJ whole genome shotgun (WGS) entry which is preliminary data.</text>
</comment>
<dbReference type="Proteomes" id="UP001186944">
    <property type="component" value="Unassembled WGS sequence"/>
</dbReference>
<keyword evidence="6" id="KW-1185">Reference proteome</keyword>
<protein>
    <recommendedName>
        <fullName evidence="4">Antistasin-like domain-containing protein</fullName>
    </recommendedName>
</protein>
<dbReference type="EMBL" id="VSWD01000008">
    <property type="protein sequence ID" value="KAK3095488.1"/>
    <property type="molecule type" value="Genomic_DNA"/>
</dbReference>
<dbReference type="InterPro" id="IPR004094">
    <property type="entry name" value="Antistasin-like"/>
</dbReference>
<evidence type="ECO:0000256" key="1">
    <source>
        <dbReference type="ARBA" id="ARBA00022690"/>
    </source>
</evidence>
<gene>
    <name evidence="5" type="ORF">FSP39_015286</name>
</gene>
<evidence type="ECO:0000313" key="6">
    <source>
        <dbReference type="Proteomes" id="UP001186944"/>
    </source>
</evidence>
<sequence>MFLFVDSGSSGSGMQSPFSASSMGGSPFNQGPSLFQNPYSASMSGGGFQMSPMMAMSGGRSTLPSMFMHGGTLMMGKSSRKCLKNIVCPSYCHEIDEHGCETCPCGPANGINPPGKEEKQKDKQQDKQSDKKDSQCTQTLLCMLSCKDGYELGQKGKDGCQTCKCTKSKGMKLVHKENTDKSCPLTDICIKSCRYELKLGKKGNDGCPSCACVKNKGTPKTCDDVIKCMLECDGEYTLSESRDSECPSCTCNTAAVPTLVHKETSTCEDLVVKCMKDCRNGYHLQAVPGRQCPSCKCLPPPPTAAPVPQKTNVYDLLHECPATINCMTNCKSGYDLQTAPGQHCPVCSCNTAVVATLTCVLPLTCRNGCVYGYKRGPDGCPTCSCIEATAVGLSSHTAIYVQSSVSCNAHFSCGSQCEHGYVSGSNKCPSCQCLVPVTGMISPIRISKKPHKTLTSDGAIFKIVPR</sequence>
<keyword evidence="1" id="KW-0646">Protease inhibitor</keyword>
<dbReference type="AlphaFoldDB" id="A0AA88Y0Q4"/>
<dbReference type="Gene3D" id="2.10.22.10">
    <property type="entry name" value="Antistasin, domain 1"/>
    <property type="match status" value="3"/>
</dbReference>
<evidence type="ECO:0000259" key="4">
    <source>
        <dbReference type="PROSITE" id="PS51252"/>
    </source>
</evidence>
<keyword evidence="2" id="KW-0722">Serine protease inhibitor</keyword>
<evidence type="ECO:0000256" key="3">
    <source>
        <dbReference type="SAM" id="MobiDB-lite"/>
    </source>
</evidence>
<organism evidence="5 6">
    <name type="scientific">Pinctada imbricata</name>
    <name type="common">Atlantic pearl-oyster</name>
    <name type="synonym">Pinctada martensii</name>
    <dbReference type="NCBI Taxonomy" id="66713"/>
    <lineage>
        <taxon>Eukaryota</taxon>
        <taxon>Metazoa</taxon>
        <taxon>Spiralia</taxon>
        <taxon>Lophotrochozoa</taxon>
        <taxon>Mollusca</taxon>
        <taxon>Bivalvia</taxon>
        <taxon>Autobranchia</taxon>
        <taxon>Pteriomorphia</taxon>
        <taxon>Pterioida</taxon>
        <taxon>Pterioidea</taxon>
        <taxon>Pteriidae</taxon>
        <taxon>Pinctada</taxon>
    </lineage>
</organism>